<keyword evidence="2" id="KW-0547">Nucleotide-binding</keyword>
<dbReference type="PANTHER" id="PTHR24220:SF86">
    <property type="entry name" value="ABC TRANSPORTER ABCH.1"/>
    <property type="match status" value="1"/>
</dbReference>
<evidence type="ECO:0000256" key="3">
    <source>
        <dbReference type="ARBA" id="ARBA00022840"/>
    </source>
</evidence>
<dbReference type="SMART" id="SM00382">
    <property type="entry name" value="AAA"/>
    <property type="match status" value="1"/>
</dbReference>
<evidence type="ECO:0000259" key="5">
    <source>
        <dbReference type="PROSITE" id="PS50893"/>
    </source>
</evidence>
<dbReference type="InterPro" id="IPR003593">
    <property type="entry name" value="AAA+_ATPase"/>
</dbReference>
<comment type="similarity">
    <text evidence="4">Belongs to the ABC transporter superfamily. Macrolide exporter (TC 3.A.1.122) family.</text>
</comment>
<dbReference type="SUPFAM" id="SSF52540">
    <property type="entry name" value="P-loop containing nucleoside triphosphate hydrolases"/>
    <property type="match status" value="1"/>
</dbReference>
<reference evidence="6" key="2">
    <citation type="journal article" date="2021" name="PeerJ">
        <title>Extensive microbial diversity within the chicken gut microbiome revealed by metagenomics and culture.</title>
        <authorList>
            <person name="Gilroy R."/>
            <person name="Ravi A."/>
            <person name="Getino M."/>
            <person name="Pursley I."/>
            <person name="Horton D.L."/>
            <person name="Alikhan N.F."/>
            <person name="Baker D."/>
            <person name="Gharbi K."/>
            <person name="Hall N."/>
            <person name="Watson M."/>
            <person name="Adriaenssens E.M."/>
            <person name="Foster-Nyarko E."/>
            <person name="Jarju S."/>
            <person name="Secka A."/>
            <person name="Antonio M."/>
            <person name="Oren A."/>
            <person name="Chaudhuri R.R."/>
            <person name="La Ragione R."/>
            <person name="Hildebrand F."/>
            <person name="Pallen M.J."/>
        </authorList>
    </citation>
    <scope>NUCLEOTIDE SEQUENCE</scope>
    <source>
        <strain evidence="6">35461</strain>
    </source>
</reference>
<dbReference type="GO" id="GO:0016887">
    <property type="term" value="F:ATP hydrolysis activity"/>
    <property type="evidence" value="ECO:0007669"/>
    <property type="project" value="InterPro"/>
</dbReference>
<evidence type="ECO:0000313" key="7">
    <source>
        <dbReference type="Proteomes" id="UP000886845"/>
    </source>
</evidence>
<name>A0A9D1NN41_9BACT</name>
<proteinExistence type="inferred from homology"/>
<dbReference type="Pfam" id="PF00005">
    <property type="entry name" value="ABC_tran"/>
    <property type="match status" value="1"/>
</dbReference>
<evidence type="ECO:0000256" key="1">
    <source>
        <dbReference type="ARBA" id="ARBA00022448"/>
    </source>
</evidence>
<dbReference type="InterPro" id="IPR015854">
    <property type="entry name" value="ABC_transpr_LolD-like"/>
</dbReference>
<dbReference type="InterPro" id="IPR027417">
    <property type="entry name" value="P-loop_NTPase"/>
</dbReference>
<evidence type="ECO:0000256" key="2">
    <source>
        <dbReference type="ARBA" id="ARBA00022741"/>
    </source>
</evidence>
<dbReference type="CDD" id="cd03255">
    <property type="entry name" value="ABC_MJ0796_LolCDE_FtsE"/>
    <property type="match status" value="1"/>
</dbReference>
<dbReference type="InterPro" id="IPR003439">
    <property type="entry name" value="ABC_transporter-like_ATP-bd"/>
</dbReference>
<dbReference type="GO" id="GO:0005886">
    <property type="term" value="C:plasma membrane"/>
    <property type="evidence" value="ECO:0007669"/>
    <property type="project" value="TreeGrafter"/>
</dbReference>
<dbReference type="PANTHER" id="PTHR24220">
    <property type="entry name" value="IMPORT ATP-BINDING PROTEIN"/>
    <property type="match status" value="1"/>
</dbReference>
<protein>
    <submittedName>
        <fullName evidence="6">ABC transporter ATP-binding protein</fullName>
    </submittedName>
</protein>
<dbReference type="Proteomes" id="UP000886845">
    <property type="component" value="Unassembled WGS sequence"/>
</dbReference>
<dbReference type="GO" id="GO:0005524">
    <property type="term" value="F:ATP binding"/>
    <property type="evidence" value="ECO:0007669"/>
    <property type="project" value="UniProtKB-KW"/>
</dbReference>
<keyword evidence="3 6" id="KW-0067">ATP-binding</keyword>
<dbReference type="GO" id="GO:0022857">
    <property type="term" value="F:transmembrane transporter activity"/>
    <property type="evidence" value="ECO:0007669"/>
    <property type="project" value="TreeGrafter"/>
</dbReference>
<dbReference type="FunFam" id="3.40.50.300:FF:000032">
    <property type="entry name" value="Export ABC transporter ATP-binding protein"/>
    <property type="match status" value="1"/>
</dbReference>
<dbReference type="PROSITE" id="PS50893">
    <property type="entry name" value="ABC_TRANSPORTER_2"/>
    <property type="match status" value="1"/>
</dbReference>
<comment type="caution">
    <text evidence="6">The sequence shown here is derived from an EMBL/GenBank/DDBJ whole genome shotgun (WGS) entry which is preliminary data.</text>
</comment>
<dbReference type="Gene3D" id="3.40.50.300">
    <property type="entry name" value="P-loop containing nucleotide triphosphate hydrolases"/>
    <property type="match status" value="1"/>
</dbReference>
<dbReference type="AlphaFoldDB" id="A0A9D1NN41"/>
<evidence type="ECO:0000256" key="4">
    <source>
        <dbReference type="ARBA" id="ARBA00038388"/>
    </source>
</evidence>
<dbReference type="GO" id="GO:0098796">
    <property type="term" value="C:membrane protein complex"/>
    <property type="evidence" value="ECO:0007669"/>
    <property type="project" value="UniProtKB-ARBA"/>
</dbReference>
<dbReference type="InterPro" id="IPR017871">
    <property type="entry name" value="ABC_transporter-like_CS"/>
</dbReference>
<sequence>MGTPLIELRGLQKAYRLGDVDVPVLKGIDMEIHEGTLLALMGPSGGGKSTLMNILGFLDVPTGGQYLLDGRDVTTLSANARADLRNERIGFVFQNFNLLARTSALKNVLMPLEYAKRRQSAREERAWAESLLRRVGLGERMDYQPSQMSGGQQQRVAIARALVNRPKILFADEPTGNLDSKTSEEVLRMFQELNEQEGITIVLVTHSAEVGAFAKEAYHIKDGLIVGGTYTEK</sequence>
<organism evidence="6 7">
    <name type="scientific">Candidatus Spyradenecus faecavium</name>
    <dbReference type="NCBI Taxonomy" id="2840947"/>
    <lineage>
        <taxon>Bacteria</taxon>
        <taxon>Pseudomonadati</taxon>
        <taxon>Lentisphaerota</taxon>
        <taxon>Lentisphaeria</taxon>
        <taxon>Lentisphaerales</taxon>
        <taxon>Lentisphaeraceae</taxon>
        <taxon>Lentisphaeraceae incertae sedis</taxon>
        <taxon>Candidatus Spyradenecus</taxon>
    </lineage>
</organism>
<dbReference type="EMBL" id="DVOR01000210">
    <property type="protein sequence ID" value="HIV09721.1"/>
    <property type="molecule type" value="Genomic_DNA"/>
</dbReference>
<evidence type="ECO:0000313" key="6">
    <source>
        <dbReference type="EMBL" id="HIV09721.1"/>
    </source>
</evidence>
<dbReference type="InterPro" id="IPR017911">
    <property type="entry name" value="MacB-like_ATP-bd"/>
</dbReference>
<reference evidence="6" key="1">
    <citation type="submission" date="2020-10" db="EMBL/GenBank/DDBJ databases">
        <authorList>
            <person name="Gilroy R."/>
        </authorList>
    </citation>
    <scope>NUCLEOTIDE SEQUENCE</scope>
    <source>
        <strain evidence="6">35461</strain>
    </source>
</reference>
<feature type="domain" description="ABC transporter" evidence="5">
    <location>
        <begin position="6"/>
        <end position="233"/>
    </location>
</feature>
<keyword evidence="1" id="KW-0813">Transport</keyword>
<accession>A0A9D1NN41</accession>
<gene>
    <name evidence="6" type="ORF">IAC79_06385</name>
</gene>
<dbReference type="PROSITE" id="PS00211">
    <property type="entry name" value="ABC_TRANSPORTER_1"/>
    <property type="match status" value="1"/>
</dbReference>